<keyword evidence="3" id="KW-1185">Reference proteome</keyword>
<sequence>MQKTRGTGCVVGGITAFMLLNPLSMGLALSAAKSDTHHSDRTVIVNDALALSGIGSSDADTADGPRAGDDRPGIPIDTETEPGDTFETDVTIDEAPAVPGEAVVVRYDIDRLPAPVQRMRELIIEAASKGRVEGLRPLLGTGITQTQLSISGYEGDPIEYLKENSGDGEGQELLAILLDIFSSGYVHLDAGEPTEIYLWPYFYALPLDGLDERQMVELYRIVTAGDYEDMKAFGAYIFYRTGIGPEGDWKFFVAGD</sequence>
<dbReference type="EMBL" id="JAPJZH010000010">
    <property type="protein sequence ID" value="MDA4846902.1"/>
    <property type="molecule type" value="Genomic_DNA"/>
</dbReference>
<dbReference type="Proteomes" id="UP001148313">
    <property type="component" value="Unassembled WGS sequence"/>
</dbReference>
<evidence type="ECO:0000313" key="3">
    <source>
        <dbReference type="Proteomes" id="UP001148313"/>
    </source>
</evidence>
<dbReference type="RefSeq" id="WP_271090706.1">
    <property type="nucleotide sequence ID" value="NZ_JAPJZH010000010.1"/>
</dbReference>
<proteinExistence type="predicted"/>
<reference evidence="2" key="1">
    <citation type="submission" date="2022-11" db="EMBL/GenBank/DDBJ databases">
        <title>Hoeflea poritis sp. nov., isolated from scleractinian coral Porites lutea.</title>
        <authorList>
            <person name="Zhang G."/>
            <person name="Wei Q."/>
            <person name="Cai L."/>
        </authorList>
    </citation>
    <scope>NUCLEOTIDE SEQUENCE</scope>
    <source>
        <strain evidence="2">E7-10</strain>
    </source>
</reference>
<gene>
    <name evidence="2" type="ORF">OOZ53_16200</name>
</gene>
<organism evidence="2 3">
    <name type="scientific">Hoeflea poritis</name>
    <dbReference type="NCBI Taxonomy" id="2993659"/>
    <lineage>
        <taxon>Bacteria</taxon>
        <taxon>Pseudomonadati</taxon>
        <taxon>Pseudomonadota</taxon>
        <taxon>Alphaproteobacteria</taxon>
        <taxon>Hyphomicrobiales</taxon>
        <taxon>Rhizobiaceae</taxon>
        <taxon>Hoeflea</taxon>
    </lineage>
</organism>
<evidence type="ECO:0000313" key="2">
    <source>
        <dbReference type="EMBL" id="MDA4846902.1"/>
    </source>
</evidence>
<evidence type="ECO:0000256" key="1">
    <source>
        <dbReference type="SAM" id="MobiDB-lite"/>
    </source>
</evidence>
<feature type="region of interest" description="Disordered" evidence="1">
    <location>
        <begin position="55"/>
        <end position="84"/>
    </location>
</feature>
<accession>A0ABT4VQB2</accession>
<name>A0ABT4VQB2_9HYPH</name>
<comment type="caution">
    <text evidence="2">The sequence shown here is derived from an EMBL/GenBank/DDBJ whole genome shotgun (WGS) entry which is preliminary data.</text>
</comment>
<protein>
    <submittedName>
        <fullName evidence="2">Uncharacterized protein</fullName>
    </submittedName>
</protein>